<dbReference type="Proteomes" id="UP000298416">
    <property type="component" value="Unassembled WGS sequence"/>
</dbReference>
<reference evidence="1" key="2">
    <citation type="submission" date="2020-08" db="EMBL/GenBank/DDBJ databases">
        <title>Plant Genome Project.</title>
        <authorList>
            <person name="Zhang R.-G."/>
        </authorList>
    </citation>
    <scope>NUCLEOTIDE SEQUENCE</scope>
    <source>
        <strain evidence="1">Huo1</strain>
        <tissue evidence="1">Leaf</tissue>
    </source>
</reference>
<proteinExistence type="predicted"/>
<evidence type="ECO:0000313" key="1">
    <source>
        <dbReference type="EMBL" id="KAG6415784.1"/>
    </source>
</evidence>
<dbReference type="EMBL" id="PNBA02000008">
    <property type="protein sequence ID" value="KAG6415784.1"/>
    <property type="molecule type" value="Genomic_DNA"/>
</dbReference>
<evidence type="ECO:0000313" key="2">
    <source>
        <dbReference type="Proteomes" id="UP000298416"/>
    </source>
</evidence>
<accession>A0A8X8ZTR1</accession>
<dbReference type="PANTHER" id="PTHR33491">
    <property type="entry name" value="OSJNBA0016N04.9 PROTEIN"/>
    <property type="match status" value="1"/>
</dbReference>
<sequence length="198" mass="21930">MEGVLVQYHYPLMQNHLLDITYPFPSWSAISYSSSIARFGCLDQCGKLGIPCPFEVGANCYLSPSFEILCNTSTNPPTAYLAILDKEIFDINSSKVLVNYPNLAWSCYNQTGITEKQIMIIDLSRTEYTLSEENSITAIGCDHMVVAVIGKDKATSTRSSCAAICSRIPPYSIFSSCPFVGSMLLAREWLLQGTHSKR</sequence>
<name>A0A8X8ZTR1_SALSN</name>
<comment type="caution">
    <text evidence="1">The sequence shown here is derived from an EMBL/GenBank/DDBJ whole genome shotgun (WGS) entry which is preliminary data.</text>
</comment>
<dbReference type="AlphaFoldDB" id="A0A8X8ZTR1"/>
<organism evidence="1">
    <name type="scientific">Salvia splendens</name>
    <name type="common">Scarlet sage</name>
    <dbReference type="NCBI Taxonomy" id="180675"/>
    <lineage>
        <taxon>Eukaryota</taxon>
        <taxon>Viridiplantae</taxon>
        <taxon>Streptophyta</taxon>
        <taxon>Embryophyta</taxon>
        <taxon>Tracheophyta</taxon>
        <taxon>Spermatophyta</taxon>
        <taxon>Magnoliopsida</taxon>
        <taxon>eudicotyledons</taxon>
        <taxon>Gunneridae</taxon>
        <taxon>Pentapetalae</taxon>
        <taxon>asterids</taxon>
        <taxon>lamiids</taxon>
        <taxon>Lamiales</taxon>
        <taxon>Lamiaceae</taxon>
        <taxon>Nepetoideae</taxon>
        <taxon>Mentheae</taxon>
        <taxon>Salviinae</taxon>
        <taxon>Salvia</taxon>
        <taxon>Salvia subgen. Calosphace</taxon>
        <taxon>core Calosphace</taxon>
    </lineage>
</organism>
<reference evidence="1" key="1">
    <citation type="submission" date="2018-01" db="EMBL/GenBank/DDBJ databases">
        <authorList>
            <person name="Mao J.F."/>
        </authorList>
    </citation>
    <scope>NUCLEOTIDE SEQUENCE</scope>
    <source>
        <strain evidence="1">Huo1</strain>
        <tissue evidence="1">Leaf</tissue>
    </source>
</reference>
<protein>
    <recommendedName>
        <fullName evidence="3">Wall-associated receptor kinase galacturonan-binding domain-containing protein</fullName>
    </recommendedName>
</protein>
<gene>
    <name evidence="1" type="ORF">SASPL_123202</name>
</gene>
<evidence type="ECO:0008006" key="3">
    <source>
        <dbReference type="Google" id="ProtNLM"/>
    </source>
</evidence>
<keyword evidence="2" id="KW-1185">Reference proteome</keyword>